<dbReference type="InterPro" id="IPR011604">
    <property type="entry name" value="PDDEXK-like_dom_sf"/>
</dbReference>
<proteinExistence type="predicted"/>
<evidence type="ECO:0000259" key="1">
    <source>
        <dbReference type="Pfam" id="PF12705"/>
    </source>
</evidence>
<name>A0A7C3LUC3_9BACT</name>
<protein>
    <recommendedName>
        <fullName evidence="1">PD-(D/E)XK endonuclease-like domain-containing protein</fullName>
    </recommendedName>
</protein>
<dbReference type="EMBL" id="DTMM01000087">
    <property type="protein sequence ID" value="HFT93201.1"/>
    <property type="molecule type" value="Genomic_DNA"/>
</dbReference>
<dbReference type="Pfam" id="PF12705">
    <property type="entry name" value="PDDEXK_1"/>
    <property type="match status" value="1"/>
</dbReference>
<reference evidence="2" key="1">
    <citation type="journal article" date="2020" name="mSystems">
        <title>Genome- and Community-Level Interaction Insights into Carbon Utilization and Element Cycling Functions of Hydrothermarchaeota in Hydrothermal Sediment.</title>
        <authorList>
            <person name="Zhou Z."/>
            <person name="Liu Y."/>
            <person name="Xu W."/>
            <person name="Pan J."/>
            <person name="Luo Z.H."/>
            <person name="Li M."/>
        </authorList>
    </citation>
    <scope>NUCLEOTIDE SEQUENCE [LARGE SCALE GENOMIC DNA]</scope>
    <source>
        <strain evidence="2">SpSt-902</strain>
    </source>
</reference>
<comment type="caution">
    <text evidence="2">The sequence shown here is derived from an EMBL/GenBank/DDBJ whole genome shotgun (WGS) entry which is preliminary data.</text>
</comment>
<dbReference type="AlphaFoldDB" id="A0A7C3LUC3"/>
<dbReference type="Gene3D" id="3.90.320.10">
    <property type="match status" value="1"/>
</dbReference>
<gene>
    <name evidence="2" type="ORF">ENX03_04555</name>
</gene>
<dbReference type="InterPro" id="IPR038726">
    <property type="entry name" value="PDDEXK_AddAB-type"/>
</dbReference>
<evidence type="ECO:0000313" key="2">
    <source>
        <dbReference type="EMBL" id="HFT93201.1"/>
    </source>
</evidence>
<sequence>MAELVNRFSYSLSQGLQFRTCQRQYWFSRYGSWGGWEKDASPMAKEAYRLKKLTNRFLWTGNRVHETIRQALEIYRSGAKPDEKEVRNRLLEKLREDFRGSRDHPRKTPGTKSKVLLLEHEDPDSRIPDSQWKSVVDRAVSAIDGFFRSEALRVIQKTGYDAIIRNDDVLESMEATVEHRTFPVFVTIDVALRFPEGILILDWKTGKPDTSGSHAEQMGIYALFSEKEWNVGPESIRFSPVYLSYTPERLDISPATRDMLDRAMDNIRANAGAILEKIDDPEKGVARMERFSLTEDPGECRKCVYRILCPDNPLENGGGQNAGSALCNQPIQKGANP</sequence>
<accession>A0A7C3LUC3</accession>
<feature type="domain" description="PD-(D/E)XK endonuclease-like" evidence="1">
    <location>
        <begin position="11"/>
        <end position="310"/>
    </location>
</feature>
<organism evidence="2">
    <name type="scientific">Leptospirillum ferriphilum</name>
    <dbReference type="NCBI Taxonomy" id="178606"/>
    <lineage>
        <taxon>Bacteria</taxon>
        <taxon>Pseudomonadati</taxon>
        <taxon>Nitrospirota</taxon>
        <taxon>Nitrospiria</taxon>
        <taxon>Nitrospirales</taxon>
        <taxon>Nitrospiraceae</taxon>
        <taxon>Leptospirillum</taxon>
    </lineage>
</organism>